<dbReference type="GO" id="GO:0008270">
    <property type="term" value="F:zinc ion binding"/>
    <property type="evidence" value="ECO:0007669"/>
    <property type="project" value="UniProtKB-KW"/>
</dbReference>
<dbReference type="GO" id="GO:0032259">
    <property type="term" value="P:methylation"/>
    <property type="evidence" value="ECO:0007669"/>
    <property type="project" value="UniProtKB-KW"/>
</dbReference>
<dbReference type="Proteomes" id="UP000029387">
    <property type="component" value="Unassembled WGS sequence"/>
</dbReference>
<dbReference type="InterPro" id="IPR036280">
    <property type="entry name" value="Multihaem_cyt_sf"/>
</dbReference>
<protein>
    <submittedName>
        <fullName evidence="4">Transposase protein</fullName>
        <ecNumber evidence="4">2.1.1.37</ecNumber>
    </submittedName>
</protein>
<name>A0A087S1K8_9ARCH</name>
<keyword evidence="1" id="KW-0862">Zinc</keyword>
<dbReference type="GO" id="GO:0003676">
    <property type="term" value="F:nucleic acid binding"/>
    <property type="evidence" value="ECO:0007669"/>
    <property type="project" value="InterPro"/>
</dbReference>
<evidence type="ECO:0000313" key="4">
    <source>
        <dbReference type="EMBL" id="KFM19612.1"/>
    </source>
</evidence>
<dbReference type="Pfam" id="PF13610">
    <property type="entry name" value="DDE_Tnp_IS240"/>
    <property type="match status" value="1"/>
</dbReference>
<keyword evidence="4" id="KW-0489">Methyltransferase</keyword>
<evidence type="ECO:0000313" key="5">
    <source>
        <dbReference type="Proteomes" id="UP000029387"/>
    </source>
</evidence>
<dbReference type="GO" id="GO:0003886">
    <property type="term" value="F:DNA (cytosine-5-)-methyltransferase activity"/>
    <property type="evidence" value="ECO:0007669"/>
    <property type="project" value="UniProtKB-EC"/>
</dbReference>
<feature type="domain" description="Integrase catalytic" evidence="3">
    <location>
        <begin position="191"/>
        <end position="356"/>
    </location>
</feature>
<dbReference type="Gene3D" id="3.30.420.10">
    <property type="entry name" value="Ribonuclease H-like superfamily/Ribonuclease H"/>
    <property type="match status" value="1"/>
</dbReference>
<gene>
    <name evidence="4" type="ORF">AAA799P11_00601</name>
</gene>
<dbReference type="SUPFAM" id="SSF53098">
    <property type="entry name" value="Ribonuclease H-like"/>
    <property type="match status" value="1"/>
</dbReference>
<evidence type="ECO:0000259" key="2">
    <source>
        <dbReference type="PROSITE" id="PS50966"/>
    </source>
</evidence>
<dbReference type="SUPFAM" id="SSF48695">
    <property type="entry name" value="Multiheme cytochromes"/>
    <property type="match status" value="1"/>
</dbReference>
<dbReference type="InterPro" id="IPR052183">
    <property type="entry name" value="IS_Transposase"/>
</dbReference>
<reference evidence="4 5" key="1">
    <citation type="submission" date="2014-06" db="EMBL/GenBank/DDBJ databases">
        <authorList>
            <person name="Ngugi D.K."/>
            <person name="Blom J."/>
            <person name="Alam I."/>
            <person name="Rashid M."/>
            <person name="Baalawi W."/>
            <person name="Zhang G."/>
            <person name="Hikmawan T."/>
            <person name="Guan Y."/>
            <person name="Antunes A."/>
            <person name="Siam R."/>
            <person name="El-Dorry H."/>
            <person name="Bajic V."/>
            <person name="Stingl U."/>
        </authorList>
    </citation>
    <scope>NUCLEOTIDE SEQUENCE [LARGE SCALE GENOMIC DNA]</scope>
    <source>
        <strain evidence="4">SCGC AAA799-P11</strain>
    </source>
</reference>
<keyword evidence="4" id="KW-0808">Transferase</keyword>
<keyword evidence="1" id="KW-0479">Metal-binding</keyword>
<dbReference type="PROSITE" id="PS50994">
    <property type="entry name" value="INTEGRASE"/>
    <property type="match status" value="1"/>
</dbReference>
<sequence>MTQEKQRQEKGKQIALKSDLIRISDYHYQVHSQTTNRDYHVIKTDEVWHCDCPDHRFRKVCCKHIHAIEFSLKIREEVRERNKVTIEPVSVDSCRFCHSKNIKKYGIRRNKHTAIQRFSCSDCHKTFSMNIGFEKMKHNPKGITTAMQLYFSGESLRNVAKSLRLLGMDVTHQTVYNWINKYTKLMNQYLDKITPQVGDAWRADEVYVKIRGELKYVFAMMDDETRFWIAQEVADRKEGHDARGLLQKSKQVTQTKPKVFITDGLGSYHEAYKKEFWTLKRRNRTLHIRHIHLQGDMNNNKMERLNGEIRDREKVMRGIKKKDSVTLTDYQLFHNYIRPHSALGNMTPSEKCGMEIKGDNKWITLIQNASKK</sequence>
<dbReference type="EMBL" id="JOSZ01000006">
    <property type="protein sequence ID" value="KFM19612.1"/>
    <property type="molecule type" value="Genomic_DNA"/>
</dbReference>
<dbReference type="InterPro" id="IPR012337">
    <property type="entry name" value="RNaseH-like_sf"/>
</dbReference>
<keyword evidence="1" id="KW-0863">Zinc-finger</keyword>
<dbReference type="GO" id="GO:0015074">
    <property type="term" value="P:DNA integration"/>
    <property type="evidence" value="ECO:0007669"/>
    <property type="project" value="InterPro"/>
</dbReference>
<feature type="domain" description="SWIM-type" evidence="2">
    <location>
        <begin position="28"/>
        <end position="73"/>
    </location>
</feature>
<organism evidence="4 5">
    <name type="scientific">Marine Group I thaumarchaeote SCGC AAA799-P11</name>
    <dbReference type="NCBI Taxonomy" id="1502295"/>
    <lineage>
        <taxon>Archaea</taxon>
        <taxon>Nitrososphaerota</taxon>
        <taxon>Marine Group I</taxon>
    </lineage>
</organism>
<dbReference type="AlphaFoldDB" id="A0A087S1K8"/>
<dbReference type="EC" id="2.1.1.37" evidence="4"/>
<accession>A0A087S1K8</accession>
<dbReference type="PANTHER" id="PTHR35528">
    <property type="entry name" value="BLL1675 PROTEIN"/>
    <property type="match status" value="1"/>
</dbReference>
<evidence type="ECO:0000259" key="3">
    <source>
        <dbReference type="PROSITE" id="PS50994"/>
    </source>
</evidence>
<evidence type="ECO:0000256" key="1">
    <source>
        <dbReference type="PROSITE-ProRule" id="PRU00325"/>
    </source>
</evidence>
<dbReference type="InterPro" id="IPR036397">
    <property type="entry name" value="RNaseH_sf"/>
</dbReference>
<comment type="caution">
    <text evidence="4">The sequence shown here is derived from an EMBL/GenBank/DDBJ whole genome shotgun (WGS) entry which is preliminary data.</text>
</comment>
<dbReference type="InterPro" id="IPR032874">
    <property type="entry name" value="DDE_dom"/>
</dbReference>
<dbReference type="PROSITE" id="PS50966">
    <property type="entry name" value="ZF_SWIM"/>
    <property type="match status" value="1"/>
</dbReference>
<dbReference type="PANTHER" id="PTHR35528:SF3">
    <property type="entry name" value="BLL1675 PROTEIN"/>
    <property type="match status" value="1"/>
</dbReference>
<proteinExistence type="predicted"/>
<keyword evidence="5" id="KW-1185">Reference proteome</keyword>
<dbReference type="InterPro" id="IPR007527">
    <property type="entry name" value="Znf_SWIM"/>
</dbReference>
<dbReference type="InterPro" id="IPR001584">
    <property type="entry name" value="Integrase_cat-core"/>
</dbReference>